<dbReference type="PANTHER" id="PTHR41913:SF1">
    <property type="entry name" value="DUF1684 DOMAIN-CONTAINING PROTEIN"/>
    <property type="match status" value="1"/>
</dbReference>
<dbReference type="EMBL" id="BAAAQK010000008">
    <property type="protein sequence ID" value="GAA1849824.1"/>
    <property type="molecule type" value="Genomic_DNA"/>
</dbReference>
<dbReference type="InterPro" id="IPR012467">
    <property type="entry name" value="DUF1684"/>
</dbReference>
<name>A0ABN2N5F1_9PSEU</name>
<reference evidence="1 2" key="1">
    <citation type="journal article" date="2019" name="Int. J. Syst. Evol. Microbiol.">
        <title>The Global Catalogue of Microorganisms (GCM) 10K type strain sequencing project: providing services to taxonomists for standard genome sequencing and annotation.</title>
        <authorList>
            <consortium name="The Broad Institute Genomics Platform"/>
            <consortium name="The Broad Institute Genome Sequencing Center for Infectious Disease"/>
            <person name="Wu L."/>
            <person name="Ma J."/>
        </authorList>
    </citation>
    <scope>NUCLEOTIDE SEQUENCE [LARGE SCALE GENOMIC DNA]</scope>
    <source>
        <strain evidence="1 2">JCM 16009</strain>
    </source>
</reference>
<comment type="caution">
    <text evidence="1">The sequence shown here is derived from an EMBL/GenBank/DDBJ whole genome shotgun (WGS) entry which is preliminary data.</text>
</comment>
<protein>
    <submittedName>
        <fullName evidence="1">DUF1684 domain-containing protein</fullName>
    </submittedName>
</protein>
<dbReference type="RefSeq" id="WP_344417279.1">
    <property type="nucleotide sequence ID" value="NZ_BAAAQK010000008.1"/>
</dbReference>
<organism evidence="1 2">
    <name type="scientific">Pseudonocardia ailaonensis</name>
    <dbReference type="NCBI Taxonomy" id="367279"/>
    <lineage>
        <taxon>Bacteria</taxon>
        <taxon>Bacillati</taxon>
        <taxon>Actinomycetota</taxon>
        <taxon>Actinomycetes</taxon>
        <taxon>Pseudonocardiales</taxon>
        <taxon>Pseudonocardiaceae</taxon>
        <taxon>Pseudonocardia</taxon>
    </lineage>
</organism>
<keyword evidence="2" id="KW-1185">Reference proteome</keyword>
<dbReference type="PANTHER" id="PTHR41913">
    <property type="entry name" value="DUF1684 DOMAIN-CONTAINING PROTEIN"/>
    <property type="match status" value="1"/>
</dbReference>
<dbReference type="Proteomes" id="UP001500449">
    <property type="component" value="Unassembled WGS sequence"/>
</dbReference>
<evidence type="ECO:0000313" key="1">
    <source>
        <dbReference type="EMBL" id="GAA1849824.1"/>
    </source>
</evidence>
<accession>A0ABN2N5F1</accession>
<evidence type="ECO:0000313" key="2">
    <source>
        <dbReference type="Proteomes" id="UP001500449"/>
    </source>
</evidence>
<dbReference type="Pfam" id="PF07920">
    <property type="entry name" value="DUF1684"/>
    <property type="match status" value="1"/>
</dbReference>
<gene>
    <name evidence="1" type="ORF">GCM10009836_31960</name>
</gene>
<proteinExistence type="predicted"/>
<sequence>MTTTESTLQQDWATWHAEREEELLLPHGWLSLTALEWLEETAREIPGLPGTWRATGDGGVEVTAAAADGLVTGGAPVDGTVRLEPRDGLPGALVTVGDRRVEVARRTDSYALRVRDPQAPTRAAFTGVPAFPVEERWVVEAQFTPYAEPRRITVGAVVDGLNHFPTAVGTVRFTVDGAEQVLTALAGKPDGLSLHFRDGTSGSSTYGGGRILKVAAPGPDGRLTLDLNRVVNLPCALTSFATCPLPPAENTLSAAIEAGEKLPA</sequence>